<proteinExistence type="predicted"/>
<reference evidence="1" key="1">
    <citation type="journal article" date="2015" name="Nature">
        <title>Complex archaea that bridge the gap between prokaryotes and eukaryotes.</title>
        <authorList>
            <person name="Spang A."/>
            <person name="Saw J.H."/>
            <person name="Jorgensen S.L."/>
            <person name="Zaremba-Niedzwiedzka K."/>
            <person name="Martijn J."/>
            <person name="Lind A.E."/>
            <person name="van Eijk R."/>
            <person name="Schleper C."/>
            <person name="Guy L."/>
            <person name="Ettema T.J."/>
        </authorList>
    </citation>
    <scope>NUCLEOTIDE SEQUENCE</scope>
</reference>
<accession>A0A0F9GWC6</accession>
<dbReference type="EMBL" id="LAZR01018796">
    <property type="protein sequence ID" value="KKL94951.1"/>
    <property type="molecule type" value="Genomic_DNA"/>
</dbReference>
<comment type="caution">
    <text evidence="1">The sequence shown here is derived from an EMBL/GenBank/DDBJ whole genome shotgun (WGS) entry which is preliminary data.</text>
</comment>
<evidence type="ECO:0000313" key="1">
    <source>
        <dbReference type="EMBL" id="KKL94951.1"/>
    </source>
</evidence>
<sequence>MKRRDFIKGLVAAPVVAKVGVEAVAKPKPLYMFSESTVENHGFGLAPAPVKAEGATIDFDPKYLIVKPKDLETAKRILGV</sequence>
<organism evidence="1">
    <name type="scientific">marine sediment metagenome</name>
    <dbReference type="NCBI Taxonomy" id="412755"/>
    <lineage>
        <taxon>unclassified sequences</taxon>
        <taxon>metagenomes</taxon>
        <taxon>ecological metagenomes</taxon>
    </lineage>
</organism>
<name>A0A0F9GWC6_9ZZZZ</name>
<dbReference type="AlphaFoldDB" id="A0A0F9GWC6"/>
<protein>
    <submittedName>
        <fullName evidence="1">Uncharacterized protein</fullName>
    </submittedName>
</protein>
<gene>
    <name evidence="1" type="ORF">LCGC14_1859430</name>
</gene>